<dbReference type="InterPro" id="IPR018062">
    <property type="entry name" value="HTH_AraC-typ_CS"/>
</dbReference>
<protein>
    <submittedName>
        <fullName evidence="5">AraC family transcriptional regulator</fullName>
    </submittedName>
</protein>
<dbReference type="GO" id="GO:0043565">
    <property type="term" value="F:sequence-specific DNA binding"/>
    <property type="evidence" value="ECO:0007669"/>
    <property type="project" value="InterPro"/>
</dbReference>
<dbReference type="RefSeq" id="WP_189991111.1">
    <property type="nucleotide sequence ID" value="NZ_BMZS01000007.1"/>
</dbReference>
<dbReference type="PANTHER" id="PTHR43130">
    <property type="entry name" value="ARAC-FAMILY TRANSCRIPTIONAL REGULATOR"/>
    <property type="match status" value="1"/>
</dbReference>
<dbReference type="EMBL" id="BMZS01000007">
    <property type="protein sequence ID" value="GHD53782.1"/>
    <property type="molecule type" value="Genomic_DNA"/>
</dbReference>
<keyword evidence="6" id="KW-1185">Reference proteome</keyword>
<dbReference type="Pfam" id="PF01965">
    <property type="entry name" value="DJ-1_PfpI"/>
    <property type="match status" value="1"/>
</dbReference>
<accession>A0A918XT13</accession>
<comment type="caution">
    <text evidence="5">The sequence shown here is derived from an EMBL/GenBank/DDBJ whole genome shotgun (WGS) entry which is preliminary data.</text>
</comment>
<evidence type="ECO:0000256" key="2">
    <source>
        <dbReference type="ARBA" id="ARBA00023125"/>
    </source>
</evidence>
<gene>
    <name evidence="5" type="ORF">GCM10017083_30550</name>
</gene>
<keyword evidence="1" id="KW-0805">Transcription regulation</keyword>
<reference evidence="5" key="2">
    <citation type="submission" date="2020-09" db="EMBL/GenBank/DDBJ databases">
        <authorList>
            <person name="Sun Q."/>
            <person name="Kim S."/>
        </authorList>
    </citation>
    <scope>NUCLEOTIDE SEQUENCE</scope>
    <source>
        <strain evidence="5">KCTC 42651</strain>
    </source>
</reference>
<organism evidence="5 6">
    <name type="scientific">Thalassobaculum fulvum</name>
    <dbReference type="NCBI Taxonomy" id="1633335"/>
    <lineage>
        <taxon>Bacteria</taxon>
        <taxon>Pseudomonadati</taxon>
        <taxon>Pseudomonadota</taxon>
        <taxon>Alphaproteobacteria</taxon>
        <taxon>Rhodospirillales</taxon>
        <taxon>Thalassobaculaceae</taxon>
        <taxon>Thalassobaculum</taxon>
    </lineage>
</organism>
<evidence type="ECO:0000256" key="1">
    <source>
        <dbReference type="ARBA" id="ARBA00023015"/>
    </source>
</evidence>
<dbReference type="Proteomes" id="UP000630353">
    <property type="component" value="Unassembled WGS sequence"/>
</dbReference>
<dbReference type="PANTHER" id="PTHR43130:SF3">
    <property type="entry name" value="HTH-TYPE TRANSCRIPTIONAL REGULATOR RV1931C"/>
    <property type="match status" value="1"/>
</dbReference>
<keyword evidence="2" id="KW-0238">DNA-binding</keyword>
<evidence type="ECO:0000259" key="4">
    <source>
        <dbReference type="PROSITE" id="PS01124"/>
    </source>
</evidence>
<feature type="domain" description="HTH araC/xylS-type" evidence="4">
    <location>
        <begin position="221"/>
        <end position="319"/>
    </location>
</feature>
<dbReference type="InterPro" id="IPR052158">
    <property type="entry name" value="INH-QAR"/>
</dbReference>
<evidence type="ECO:0000313" key="5">
    <source>
        <dbReference type="EMBL" id="GHD53782.1"/>
    </source>
</evidence>
<dbReference type="Gene3D" id="1.10.10.60">
    <property type="entry name" value="Homeodomain-like"/>
    <property type="match status" value="2"/>
</dbReference>
<dbReference type="PROSITE" id="PS00041">
    <property type="entry name" value="HTH_ARAC_FAMILY_1"/>
    <property type="match status" value="1"/>
</dbReference>
<dbReference type="CDD" id="cd03136">
    <property type="entry name" value="GATase1_AraC_ArgR_like"/>
    <property type="match status" value="1"/>
</dbReference>
<reference evidence="5" key="1">
    <citation type="journal article" date="2014" name="Int. J. Syst. Evol. Microbiol.">
        <title>Complete genome sequence of Corynebacterium casei LMG S-19264T (=DSM 44701T), isolated from a smear-ripened cheese.</title>
        <authorList>
            <consortium name="US DOE Joint Genome Institute (JGI-PGF)"/>
            <person name="Walter F."/>
            <person name="Albersmeier A."/>
            <person name="Kalinowski J."/>
            <person name="Ruckert C."/>
        </authorList>
    </citation>
    <scope>NUCLEOTIDE SEQUENCE</scope>
    <source>
        <strain evidence="5">KCTC 42651</strain>
    </source>
</reference>
<name>A0A918XT13_9PROT</name>
<dbReference type="InterPro" id="IPR029062">
    <property type="entry name" value="Class_I_gatase-like"/>
</dbReference>
<evidence type="ECO:0000256" key="3">
    <source>
        <dbReference type="ARBA" id="ARBA00023163"/>
    </source>
</evidence>
<keyword evidence="3" id="KW-0804">Transcription</keyword>
<dbReference type="InterPro" id="IPR018060">
    <property type="entry name" value="HTH_AraC"/>
</dbReference>
<dbReference type="SUPFAM" id="SSF52317">
    <property type="entry name" value="Class I glutamine amidotransferase-like"/>
    <property type="match status" value="1"/>
</dbReference>
<dbReference type="InterPro" id="IPR009057">
    <property type="entry name" value="Homeodomain-like_sf"/>
</dbReference>
<evidence type="ECO:0000313" key="6">
    <source>
        <dbReference type="Proteomes" id="UP000630353"/>
    </source>
</evidence>
<dbReference type="Pfam" id="PF12833">
    <property type="entry name" value="HTH_18"/>
    <property type="match status" value="1"/>
</dbReference>
<dbReference type="InterPro" id="IPR002818">
    <property type="entry name" value="DJ-1/PfpI"/>
</dbReference>
<dbReference type="SMART" id="SM00342">
    <property type="entry name" value="HTH_ARAC"/>
    <property type="match status" value="1"/>
</dbReference>
<dbReference type="SUPFAM" id="SSF46689">
    <property type="entry name" value="Homeodomain-like"/>
    <property type="match status" value="2"/>
</dbReference>
<dbReference type="Gene3D" id="3.40.50.880">
    <property type="match status" value="1"/>
</dbReference>
<proteinExistence type="predicted"/>
<dbReference type="AlphaFoldDB" id="A0A918XT13"/>
<sequence length="344" mass="38329">MFDDPNAVPTRIGFLLIRNFSMMAFTSAVEPLRSANRMAGRTLYEWQIFSPDGKPVAASNGIEVVPHKSMAEVDREKIVVVVTGIDVQRYEDERILGFLRRMARQGATMGALCTGSHLLARAGLLDGRRCTIHWENLGGFTEDFPEIEVSSDLYEIDRDRFTCSGGTAALDMMLHLIGRQHGQALANQVSEQFIHDRIREPHDHQRMELRSRLGVSHPKLISVIGEMEGNLEEPLTQTDLAERAGLSTRQLERLFRKYLGATPTRYYLTLRLHRARQLLVQTSMSILSVALACGFVSASHFSKCYRECFGRTPRAERAIGGVTGTSSGSAPPAPDLPIRLAGQF</sequence>
<dbReference type="GO" id="GO:0003700">
    <property type="term" value="F:DNA-binding transcription factor activity"/>
    <property type="evidence" value="ECO:0007669"/>
    <property type="project" value="InterPro"/>
</dbReference>
<dbReference type="PROSITE" id="PS01124">
    <property type="entry name" value="HTH_ARAC_FAMILY_2"/>
    <property type="match status" value="1"/>
</dbReference>